<proteinExistence type="predicted"/>
<evidence type="ECO:0000313" key="3">
    <source>
        <dbReference type="RefSeq" id="XP_022086015.1"/>
    </source>
</evidence>
<evidence type="ECO:0000256" key="1">
    <source>
        <dbReference type="SAM" id="MobiDB-lite"/>
    </source>
</evidence>
<dbReference type="OMA" id="PLCSTNE"/>
<gene>
    <name evidence="3" type="primary">LOC110976759</name>
</gene>
<dbReference type="GeneID" id="110976759"/>
<dbReference type="Proteomes" id="UP000694845">
    <property type="component" value="Unplaced"/>
</dbReference>
<feature type="compositionally biased region" description="Basic and acidic residues" evidence="1">
    <location>
        <begin position="1"/>
        <end position="13"/>
    </location>
</feature>
<dbReference type="OrthoDB" id="10450245at2759"/>
<dbReference type="AlphaFoldDB" id="A0A8B7Y147"/>
<protein>
    <submittedName>
        <fullName evidence="3">Uncharacterized protein LOC110976759</fullName>
    </submittedName>
</protein>
<dbReference type="RefSeq" id="XP_022086015.1">
    <property type="nucleotide sequence ID" value="XM_022230323.1"/>
</dbReference>
<sequence length="260" mass="29136">MGAIKEFIKEHSPTPEVPKKRRRVRLKNFNPFRKRKYKVLNEDTPESAEQHPRNAPPLAEDQRKSSLDHASTNYSKAKKQKRRTPRELFQAACGSLGFAKGDPDDPNHNKRNKARKHGYECLAEEENLEGTAAEGHVKADAESLDSLSESDGEGRCEEKKGSAVSAVKRVAIADEIEVIDTVEEAPPQKKKKKKSVKKKIKKAGIKTAKFIGQGVTNMAVTYQYMSPEAAMAPVTKEIARLREERYREMCSLAYVITASV</sequence>
<feature type="region of interest" description="Disordered" evidence="1">
    <location>
        <begin position="1"/>
        <end position="118"/>
    </location>
</feature>
<dbReference type="KEGG" id="aplc:110976759"/>
<accession>A0A8B7Y147</accession>
<reference evidence="3" key="1">
    <citation type="submission" date="2025-08" db="UniProtKB">
        <authorList>
            <consortium name="RefSeq"/>
        </authorList>
    </citation>
    <scope>IDENTIFICATION</scope>
</reference>
<feature type="region of interest" description="Disordered" evidence="1">
    <location>
        <begin position="130"/>
        <end position="160"/>
    </location>
</feature>
<feature type="compositionally biased region" description="Basic residues" evidence="1">
    <location>
        <begin position="19"/>
        <end position="38"/>
    </location>
</feature>
<evidence type="ECO:0000313" key="2">
    <source>
        <dbReference type="Proteomes" id="UP000694845"/>
    </source>
</evidence>
<organism evidence="2 3">
    <name type="scientific">Acanthaster planci</name>
    <name type="common">Crown-of-thorns starfish</name>
    <dbReference type="NCBI Taxonomy" id="133434"/>
    <lineage>
        <taxon>Eukaryota</taxon>
        <taxon>Metazoa</taxon>
        <taxon>Echinodermata</taxon>
        <taxon>Eleutherozoa</taxon>
        <taxon>Asterozoa</taxon>
        <taxon>Asteroidea</taxon>
        <taxon>Valvatacea</taxon>
        <taxon>Valvatida</taxon>
        <taxon>Acanthasteridae</taxon>
        <taxon>Acanthaster</taxon>
    </lineage>
</organism>
<keyword evidence="2" id="KW-1185">Reference proteome</keyword>
<name>A0A8B7Y147_ACAPL</name>